<dbReference type="InterPro" id="IPR017850">
    <property type="entry name" value="Alkaline_phosphatase_core_sf"/>
</dbReference>
<sequence length="518" mass="60045">MNKLVLTGLLAAGVMTHLQGAQPAGQRPNILFILSDDHTSQAWGIYGGVLAEYAHNANIRRLANEGVVLDNCFCTNSISAPSRASILTGLYSHRNGLYTLADSLDTSIPTLAKLLQANGYHTGLVGKWHIQSQPQGFDYYSIFYDQGEYRDPTFIESTDPWPGNRRFGERVLGFSTDLVTEKAIRWMKQQDGNQPFLMCCHFKATHEPYDYPIRMEHLYDGVTFPEPENLLDWGPETNGRSFKGQTLEELERRWRIASQDPDKWWCRYPGLPFSTEGMQRTAARRASYQKFIRDYLRCGATVDDNIGKLLKALDEMNIADNTIVIYVSDQGYFLGEHGFFDKRMFYEESARMPFVIRYPKKVPAGKRLDDLILNVDFAPTLAEFAEVKMENVQGASFVSNLEGNTPTDWRKEIYYRYWTNHAIRPAHFAIRSDRYKLIFYYARNLDMTDTENFDFTPSWDFYDLQNDPHENHNAYNDPKYAPVIKQMKKDLLRLRKETGDTDEKYPEMQELLEKYYNK</sequence>
<dbReference type="SUPFAM" id="SSF53649">
    <property type="entry name" value="Alkaline phosphatase-like"/>
    <property type="match status" value="1"/>
</dbReference>
<evidence type="ECO:0000256" key="5">
    <source>
        <dbReference type="PIRSR" id="PIRSR600917-52"/>
    </source>
</evidence>
<organism evidence="7 8">
    <name type="scientific">Bacteroides thetaiotaomicron</name>
    <dbReference type="NCBI Taxonomy" id="818"/>
    <lineage>
        <taxon>Bacteria</taxon>
        <taxon>Pseudomonadati</taxon>
        <taxon>Bacteroidota</taxon>
        <taxon>Bacteroidia</taxon>
        <taxon>Bacteroidales</taxon>
        <taxon>Bacteroidaceae</taxon>
        <taxon>Bacteroides</taxon>
    </lineage>
</organism>
<dbReference type="PANTHER" id="PTHR43108:SF6">
    <property type="entry name" value="N-SULPHOGLUCOSAMINE SULPHOHYDROLASE"/>
    <property type="match status" value="1"/>
</dbReference>
<evidence type="ECO:0000256" key="3">
    <source>
        <dbReference type="ARBA" id="ARBA00022801"/>
    </source>
</evidence>
<reference evidence="7 8" key="1">
    <citation type="submission" date="2015-09" db="EMBL/GenBank/DDBJ databases">
        <authorList>
            <consortium name="Pathogen Informatics"/>
        </authorList>
    </citation>
    <scope>NUCLEOTIDE SEQUENCE [LARGE SCALE GENOMIC DNA]</scope>
    <source>
        <strain evidence="7 8">2789STDY5834945</strain>
    </source>
</reference>
<dbReference type="RefSeq" id="WP_081030469.1">
    <property type="nucleotide sequence ID" value="NZ_CZBI01000003.1"/>
</dbReference>
<keyword evidence="2" id="KW-0732">Signal</keyword>
<gene>
    <name evidence="7" type="ORF">ERS852557_02460</name>
</gene>
<keyword evidence="4" id="KW-0325">Glycoprotein</keyword>
<dbReference type="InterPro" id="IPR000917">
    <property type="entry name" value="Sulfatase_N"/>
</dbReference>
<keyword evidence="3 7" id="KW-0378">Hydrolase</keyword>
<feature type="modified residue" description="3-oxoalanine (Ser)" evidence="5">
    <location>
        <position position="79"/>
    </location>
</feature>
<dbReference type="PANTHER" id="PTHR43108">
    <property type="entry name" value="N-ACETYLGLUCOSAMINE-6-SULFATASE FAMILY MEMBER"/>
    <property type="match status" value="1"/>
</dbReference>
<dbReference type="GO" id="GO:0004065">
    <property type="term" value="F:arylsulfatase activity"/>
    <property type="evidence" value="ECO:0007669"/>
    <property type="project" value="UniProtKB-EC"/>
</dbReference>
<dbReference type="PROSITE" id="PS00149">
    <property type="entry name" value="SULFATASE_2"/>
    <property type="match status" value="1"/>
</dbReference>
<comment type="PTM">
    <text evidence="5">The conversion to 3-oxoalanine (also known as C-formylglycine, FGly), of a serine or cysteine residue in prokaryotes and of a cysteine residue in eukaryotes, is critical for catalytic activity.</text>
</comment>
<dbReference type="EMBL" id="CZBI01000003">
    <property type="protein sequence ID" value="CUQ01142.1"/>
    <property type="molecule type" value="Genomic_DNA"/>
</dbReference>
<evidence type="ECO:0000256" key="4">
    <source>
        <dbReference type="ARBA" id="ARBA00023180"/>
    </source>
</evidence>
<proteinExistence type="inferred from homology"/>
<dbReference type="Pfam" id="PF00884">
    <property type="entry name" value="Sulfatase"/>
    <property type="match status" value="1"/>
</dbReference>
<dbReference type="Gene3D" id="3.40.720.10">
    <property type="entry name" value="Alkaline Phosphatase, subunit A"/>
    <property type="match status" value="1"/>
</dbReference>
<dbReference type="CDD" id="cd16031">
    <property type="entry name" value="G6S_like"/>
    <property type="match status" value="1"/>
</dbReference>
<dbReference type="InterPro" id="IPR024607">
    <property type="entry name" value="Sulfatase_CS"/>
</dbReference>
<evidence type="ECO:0000313" key="8">
    <source>
        <dbReference type="Proteomes" id="UP000095541"/>
    </source>
</evidence>
<protein>
    <submittedName>
        <fullName evidence="7">Mucin-desulfating sulfatase</fullName>
        <ecNumber evidence="7">3.1.6.1</ecNumber>
    </submittedName>
</protein>
<evidence type="ECO:0000313" key="7">
    <source>
        <dbReference type="EMBL" id="CUQ01142.1"/>
    </source>
</evidence>
<dbReference type="AlphaFoldDB" id="A0A174SU26"/>
<evidence type="ECO:0000256" key="2">
    <source>
        <dbReference type="ARBA" id="ARBA00022729"/>
    </source>
</evidence>
<feature type="domain" description="Sulfatase N-terminal" evidence="6">
    <location>
        <begin position="28"/>
        <end position="385"/>
    </location>
</feature>
<dbReference type="Proteomes" id="UP000095541">
    <property type="component" value="Unassembled WGS sequence"/>
</dbReference>
<evidence type="ECO:0000259" key="6">
    <source>
        <dbReference type="Pfam" id="PF00884"/>
    </source>
</evidence>
<comment type="similarity">
    <text evidence="1">Belongs to the sulfatase family.</text>
</comment>
<name>A0A174SU26_BACT4</name>
<evidence type="ECO:0000256" key="1">
    <source>
        <dbReference type="ARBA" id="ARBA00008779"/>
    </source>
</evidence>
<accession>A0A174SU26</accession>
<dbReference type="EC" id="3.1.6.1" evidence="7"/>
<dbReference type="PROSITE" id="PS00523">
    <property type="entry name" value="SULFATASE_1"/>
    <property type="match status" value="1"/>
</dbReference>